<evidence type="ECO:0000256" key="4">
    <source>
        <dbReference type="PROSITE-ProRule" id="PRU00228"/>
    </source>
</evidence>
<gene>
    <name evidence="6" type="ORF">scyTo_0000308</name>
</gene>
<dbReference type="Gene3D" id="3.30.60.90">
    <property type="match status" value="1"/>
</dbReference>
<dbReference type="STRING" id="75743.A0A401NUY0"/>
<dbReference type="GO" id="GO:0008270">
    <property type="term" value="F:zinc ion binding"/>
    <property type="evidence" value="ECO:0007669"/>
    <property type="project" value="UniProtKB-KW"/>
</dbReference>
<dbReference type="EMBL" id="BFAA01000059">
    <property type="protein sequence ID" value="GCB64675.1"/>
    <property type="molecule type" value="Genomic_DNA"/>
</dbReference>
<evidence type="ECO:0000313" key="7">
    <source>
        <dbReference type="Proteomes" id="UP000288216"/>
    </source>
</evidence>
<keyword evidence="7" id="KW-1185">Reference proteome</keyword>
<reference evidence="6 7" key="1">
    <citation type="journal article" date="2018" name="Nat. Ecol. Evol.">
        <title>Shark genomes provide insights into elasmobranch evolution and the origin of vertebrates.</title>
        <authorList>
            <person name="Hara Y"/>
            <person name="Yamaguchi K"/>
            <person name="Onimaru K"/>
            <person name="Kadota M"/>
            <person name="Koyanagi M"/>
            <person name="Keeley SD"/>
            <person name="Tatsumi K"/>
            <person name="Tanaka K"/>
            <person name="Motone F"/>
            <person name="Kageyama Y"/>
            <person name="Nozu R"/>
            <person name="Adachi N"/>
            <person name="Nishimura O"/>
            <person name="Nakagawa R"/>
            <person name="Tanegashima C"/>
            <person name="Kiyatake I"/>
            <person name="Matsumoto R"/>
            <person name="Murakumo K"/>
            <person name="Nishida K"/>
            <person name="Terakita A"/>
            <person name="Kuratani S"/>
            <person name="Sato K"/>
            <person name="Hyodo S Kuraku.S."/>
        </authorList>
    </citation>
    <scope>NUCLEOTIDE SEQUENCE [LARGE SCALE GENOMIC DNA]</scope>
</reference>
<dbReference type="AlphaFoldDB" id="A0A401NUY0"/>
<dbReference type="InterPro" id="IPR052260">
    <property type="entry name" value="Autophagy_Rcpt_SigReg"/>
</dbReference>
<dbReference type="SMART" id="SM00291">
    <property type="entry name" value="ZnF_ZZ"/>
    <property type="match status" value="1"/>
</dbReference>
<dbReference type="InterPro" id="IPR043145">
    <property type="entry name" value="Znf_ZZ_sf"/>
</dbReference>
<dbReference type="SUPFAM" id="SSF57850">
    <property type="entry name" value="RING/U-box"/>
    <property type="match status" value="1"/>
</dbReference>
<dbReference type="Pfam" id="PF00569">
    <property type="entry name" value="ZZ"/>
    <property type="match status" value="1"/>
</dbReference>
<dbReference type="PROSITE" id="PS50135">
    <property type="entry name" value="ZF_ZZ_2"/>
    <property type="match status" value="1"/>
</dbReference>
<keyword evidence="1" id="KW-0479">Metal-binding</keyword>
<keyword evidence="3" id="KW-0862">Zinc</keyword>
<dbReference type="InterPro" id="IPR000433">
    <property type="entry name" value="Znf_ZZ"/>
</dbReference>
<protein>
    <recommendedName>
        <fullName evidence="5">ZZ-type domain-containing protein</fullName>
    </recommendedName>
</protein>
<dbReference type="OrthoDB" id="2122982at2759"/>
<evidence type="ECO:0000256" key="1">
    <source>
        <dbReference type="ARBA" id="ARBA00022723"/>
    </source>
</evidence>
<evidence type="ECO:0000259" key="5">
    <source>
        <dbReference type="PROSITE" id="PS50135"/>
    </source>
</evidence>
<organism evidence="6 7">
    <name type="scientific">Scyliorhinus torazame</name>
    <name type="common">Cloudy catshark</name>
    <name type="synonym">Catulus torazame</name>
    <dbReference type="NCBI Taxonomy" id="75743"/>
    <lineage>
        <taxon>Eukaryota</taxon>
        <taxon>Metazoa</taxon>
        <taxon>Chordata</taxon>
        <taxon>Craniata</taxon>
        <taxon>Vertebrata</taxon>
        <taxon>Chondrichthyes</taxon>
        <taxon>Elasmobranchii</taxon>
        <taxon>Galeomorphii</taxon>
        <taxon>Galeoidea</taxon>
        <taxon>Carcharhiniformes</taxon>
        <taxon>Scyliorhinidae</taxon>
        <taxon>Scyliorhinus</taxon>
    </lineage>
</organism>
<keyword evidence="2 4" id="KW-0863">Zinc-finger</keyword>
<dbReference type="OMA" id="HYLNEET"/>
<comment type="caution">
    <text evidence="6">The sequence shown here is derived from an EMBL/GenBank/DDBJ whole genome shotgun (WGS) entry which is preliminary data.</text>
</comment>
<evidence type="ECO:0000256" key="2">
    <source>
        <dbReference type="ARBA" id="ARBA00022771"/>
    </source>
</evidence>
<evidence type="ECO:0000313" key="6">
    <source>
        <dbReference type="EMBL" id="GCB64675.1"/>
    </source>
</evidence>
<dbReference type="Proteomes" id="UP000288216">
    <property type="component" value="Unassembled WGS sequence"/>
</dbReference>
<evidence type="ECO:0000256" key="3">
    <source>
        <dbReference type="ARBA" id="ARBA00022833"/>
    </source>
</evidence>
<accession>A0A401NUY0</accession>
<proteinExistence type="predicted"/>
<dbReference type="PANTHER" id="PTHR15090">
    <property type="entry name" value="SEQUESTOSOME 1-RELATED"/>
    <property type="match status" value="1"/>
</dbReference>
<name>A0A401NUY0_SCYTO</name>
<feature type="domain" description="ZZ-type" evidence="5">
    <location>
        <begin position="84"/>
        <end position="135"/>
    </location>
</feature>
<sequence length="155" mass="18009">MEDWCRCHYLNEETINLLKHHGLSTLESIKNMTKNDIDTLNISIGQKTVLRHVLRSENAQTWIQENKILETDDIDFGWIHYITELFILCDGCGRDPIVGTRFVCTECDNFDYCTMCFYTRSHKDHLFSRIDYPGTTPIYAGRSGKGELLEGKGFY</sequence>